<protein>
    <submittedName>
        <fullName evidence="2">Uncharacterized protein</fullName>
    </submittedName>
</protein>
<organism evidence="2 3">
    <name type="scientific">Ogataea polymorpha</name>
    <dbReference type="NCBI Taxonomy" id="460523"/>
    <lineage>
        <taxon>Eukaryota</taxon>
        <taxon>Fungi</taxon>
        <taxon>Dikarya</taxon>
        <taxon>Ascomycota</taxon>
        <taxon>Saccharomycotina</taxon>
        <taxon>Pichiomycetes</taxon>
        <taxon>Pichiales</taxon>
        <taxon>Pichiaceae</taxon>
        <taxon>Ogataea</taxon>
    </lineage>
</organism>
<evidence type="ECO:0000313" key="3">
    <source>
        <dbReference type="Proteomes" id="UP000788993"/>
    </source>
</evidence>
<gene>
    <name evidence="2" type="ORF">OGATHE_005283</name>
</gene>
<evidence type="ECO:0000313" key="2">
    <source>
        <dbReference type="EMBL" id="KAH3660951.1"/>
    </source>
</evidence>
<sequence length="112" mass="12755">MLFTVRRRVKNDALNLVLYPTTIDTQDTRPIKIMRKLMMVHLIVIVKAKNKTMSIMRPTSKKYFLLSFDSIIGRPGISKDLLSTTSESDKARSKPPITDTFLKKNTGSKKSP</sequence>
<evidence type="ECO:0000256" key="1">
    <source>
        <dbReference type="SAM" id="MobiDB-lite"/>
    </source>
</evidence>
<proteinExistence type="predicted"/>
<reference evidence="2" key="2">
    <citation type="submission" date="2021-01" db="EMBL/GenBank/DDBJ databases">
        <authorList>
            <person name="Schikora-Tamarit M.A."/>
        </authorList>
    </citation>
    <scope>NUCLEOTIDE SEQUENCE</scope>
    <source>
        <strain evidence="2">NCAIM Y.01608</strain>
    </source>
</reference>
<comment type="caution">
    <text evidence="2">The sequence shown here is derived from an EMBL/GenBank/DDBJ whole genome shotgun (WGS) entry which is preliminary data.</text>
</comment>
<name>A0A9P8T0T4_9ASCO</name>
<dbReference type="AlphaFoldDB" id="A0A9P8T0T4"/>
<dbReference type="EMBL" id="JAEUBD010001468">
    <property type="protein sequence ID" value="KAH3660951.1"/>
    <property type="molecule type" value="Genomic_DNA"/>
</dbReference>
<feature type="compositionally biased region" description="Polar residues" evidence="1">
    <location>
        <begin position="103"/>
        <end position="112"/>
    </location>
</feature>
<reference evidence="2" key="1">
    <citation type="journal article" date="2021" name="Open Biol.">
        <title>Shared evolutionary footprints suggest mitochondrial oxidative damage underlies multiple complex I losses in fungi.</title>
        <authorList>
            <person name="Schikora-Tamarit M.A."/>
            <person name="Marcet-Houben M."/>
            <person name="Nosek J."/>
            <person name="Gabaldon T."/>
        </authorList>
    </citation>
    <scope>NUCLEOTIDE SEQUENCE</scope>
    <source>
        <strain evidence="2">NCAIM Y.01608</strain>
    </source>
</reference>
<keyword evidence="3" id="KW-1185">Reference proteome</keyword>
<accession>A0A9P8T0T4</accession>
<feature type="region of interest" description="Disordered" evidence="1">
    <location>
        <begin position="75"/>
        <end position="112"/>
    </location>
</feature>
<dbReference type="Proteomes" id="UP000788993">
    <property type="component" value="Unassembled WGS sequence"/>
</dbReference>